<dbReference type="Pfam" id="PF08597">
    <property type="entry name" value="eIF3_subunit"/>
    <property type="match status" value="1"/>
</dbReference>
<dbReference type="PANTHER" id="PTHR21681">
    <property type="entry name" value="EUKARYOTIC TRANSLATION INITIATION FACTOR 3 SUBUNIT J"/>
    <property type="match status" value="1"/>
</dbReference>
<proteinExistence type="predicted"/>
<evidence type="ECO:0000313" key="6">
    <source>
        <dbReference type="Proteomes" id="UP000270296"/>
    </source>
</evidence>
<evidence type="ECO:0000256" key="3">
    <source>
        <dbReference type="ARBA" id="ARBA00022917"/>
    </source>
</evidence>
<dbReference type="InterPro" id="IPR023194">
    <property type="entry name" value="eIF3-like_dom_sf"/>
</dbReference>
<keyword evidence="2" id="KW-0396">Initiation factor</keyword>
<dbReference type="WBParaSite" id="SBAD_0001262801-mRNA-1">
    <property type="protein sequence ID" value="SBAD_0001262801-mRNA-1"/>
    <property type="gene ID" value="SBAD_0001262801"/>
</dbReference>
<evidence type="ECO:0000256" key="2">
    <source>
        <dbReference type="ARBA" id="ARBA00022540"/>
    </source>
</evidence>
<dbReference type="EMBL" id="UZAM01017230">
    <property type="protein sequence ID" value="VDP46494.1"/>
    <property type="molecule type" value="Genomic_DNA"/>
</dbReference>
<feature type="compositionally biased region" description="Basic and acidic residues" evidence="4">
    <location>
        <begin position="73"/>
        <end position="83"/>
    </location>
</feature>
<dbReference type="PANTHER" id="PTHR21681:SF0">
    <property type="entry name" value="EUKARYOTIC TRANSLATION INITIATION FACTOR 3 SUBUNIT J"/>
    <property type="match status" value="1"/>
</dbReference>
<name>A0A183J8M5_9BILA</name>
<evidence type="ECO:0000313" key="5">
    <source>
        <dbReference type="EMBL" id="VDP46494.1"/>
    </source>
</evidence>
<reference evidence="7" key="1">
    <citation type="submission" date="2016-06" db="UniProtKB">
        <authorList>
            <consortium name="WormBaseParasite"/>
        </authorList>
    </citation>
    <scope>IDENTIFICATION</scope>
</reference>
<dbReference type="GO" id="GO:0005852">
    <property type="term" value="C:eukaryotic translation initiation factor 3 complex"/>
    <property type="evidence" value="ECO:0007669"/>
    <property type="project" value="InterPro"/>
</dbReference>
<evidence type="ECO:0000313" key="7">
    <source>
        <dbReference type="WBParaSite" id="SBAD_0001262801-mRNA-1"/>
    </source>
</evidence>
<dbReference type="InterPro" id="IPR013906">
    <property type="entry name" value="eIF3j"/>
</dbReference>
<keyword evidence="6" id="KW-1185">Reference proteome</keyword>
<feature type="compositionally biased region" description="Acidic residues" evidence="4">
    <location>
        <begin position="23"/>
        <end position="40"/>
    </location>
</feature>
<keyword evidence="3" id="KW-0648">Protein biosynthesis</keyword>
<dbReference type="OrthoDB" id="20381at2759"/>
<feature type="region of interest" description="Disordered" evidence="4">
    <location>
        <begin position="1"/>
        <end position="83"/>
    </location>
</feature>
<organism evidence="7">
    <name type="scientific">Soboliphyme baturini</name>
    <dbReference type="NCBI Taxonomy" id="241478"/>
    <lineage>
        <taxon>Eukaryota</taxon>
        <taxon>Metazoa</taxon>
        <taxon>Ecdysozoa</taxon>
        <taxon>Nematoda</taxon>
        <taxon>Enoplea</taxon>
        <taxon>Dorylaimia</taxon>
        <taxon>Dioctophymatida</taxon>
        <taxon>Dioctophymatoidea</taxon>
        <taxon>Soboliphymatidae</taxon>
        <taxon>Soboliphyme</taxon>
    </lineage>
</organism>
<keyword evidence="1" id="KW-0963">Cytoplasm</keyword>
<dbReference type="GO" id="GO:0003743">
    <property type="term" value="F:translation initiation factor activity"/>
    <property type="evidence" value="ECO:0007669"/>
    <property type="project" value="UniProtKB-KW"/>
</dbReference>
<reference evidence="5 6" key="2">
    <citation type="submission" date="2018-11" db="EMBL/GenBank/DDBJ databases">
        <authorList>
            <consortium name="Pathogen Informatics"/>
        </authorList>
    </citation>
    <scope>NUCLEOTIDE SEQUENCE [LARGE SCALE GENOMIC DNA]</scope>
</reference>
<protein>
    <submittedName>
        <fullName evidence="7">Eukaryotic translation initiation factor 3 30 kDa subunit</fullName>
    </submittedName>
</protein>
<evidence type="ECO:0000256" key="4">
    <source>
        <dbReference type="SAM" id="MobiDB-lite"/>
    </source>
</evidence>
<evidence type="ECO:0000256" key="1">
    <source>
        <dbReference type="ARBA" id="ARBA00022490"/>
    </source>
</evidence>
<accession>A0A183J8M5</accession>
<sequence length="226" mass="25673">MEEDSTWDTEDFKPPVPPVLAEWAEEDVEVKENWFDEDEPETKPAEPAPTKAKPEKKQKSKPKATSETSAETDSDKARLSEKDVELIQKTSDLSIAKETFGLSENASTSIDKFVPQNADDFETLRTMICDKLKPYEKMDLFPGFIGKLFTELCLDLDSEHVRKFSKELSALAGELSKAEKEREKSKQPKMKKKVQVKLVEHDFLADVVAGKVLGDYEDDVDYDDFI</sequence>
<dbReference type="Gene3D" id="1.10.246.60">
    <property type="entry name" value="Eukaryotic translation initiation factor 3 like domains"/>
    <property type="match status" value="1"/>
</dbReference>
<dbReference type="AlphaFoldDB" id="A0A183J8M5"/>
<gene>
    <name evidence="5" type="ORF">SBAD_LOCUS12223</name>
</gene>
<dbReference type="Proteomes" id="UP000270296">
    <property type="component" value="Unassembled WGS sequence"/>
</dbReference>